<organism evidence="4 6">
    <name type="scientific">Flagellimonas pelagia</name>
    <dbReference type="NCBI Taxonomy" id="2306998"/>
    <lineage>
        <taxon>Bacteria</taxon>
        <taxon>Pseudomonadati</taxon>
        <taxon>Bacteroidota</taxon>
        <taxon>Flavobacteriia</taxon>
        <taxon>Flavobacteriales</taxon>
        <taxon>Flavobacteriaceae</taxon>
        <taxon>Flagellimonas</taxon>
    </lineage>
</organism>
<dbReference type="EMBL" id="QXFI01000032">
    <property type="protein sequence ID" value="RIV43269.1"/>
    <property type="molecule type" value="Genomic_DNA"/>
</dbReference>
<dbReference type="EMBL" id="VNWK01000032">
    <property type="protein sequence ID" value="TXJ92494.1"/>
    <property type="molecule type" value="Genomic_DNA"/>
</dbReference>
<evidence type="ECO:0000313" key="6">
    <source>
        <dbReference type="Proteomes" id="UP000266691"/>
    </source>
</evidence>
<accession>A0A3A1NF52</accession>
<dbReference type="AlphaFoldDB" id="A0A3A1NF52"/>
<dbReference type="InterPro" id="IPR003680">
    <property type="entry name" value="Flavodoxin_fold"/>
</dbReference>
<reference evidence="5 7" key="2">
    <citation type="submission" date="2019-07" db="EMBL/GenBank/DDBJ databases">
        <title>Draft genome of two Muricauda strains isolated from deep sea.</title>
        <authorList>
            <person name="Sun C."/>
        </authorList>
    </citation>
    <scope>NUCLEOTIDE SEQUENCE [LARGE SCALE GENOMIC DNA]</scope>
    <source>
        <strain evidence="5 7">72</strain>
    </source>
</reference>
<evidence type="ECO:0000313" key="7">
    <source>
        <dbReference type="Proteomes" id="UP000321621"/>
    </source>
</evidence>
<dbReference type="InterPro" id="IPR029039">
    <property type="entry name" value="Flavoprotein-like_sf"/>
</dbReference>
<keyword evidence="2" id="KW-0560">Oxidoreductase</keyword>
<dbReference type="RefSeq" id="WP_119648236.1">
    <property type="nucleotide sequence ID" value="NZ_QXFI01000032.1"/>
</dbReference>
<reference evidence="4 6" key="1">
    <citation type="submission" date="2018-08" db="EMBL/GenBank/DDBJ databases">
        <title>Proposal of Muricauda 72 sp.nov. and Muricauda NH166 sp.nov., isolated from seawater.</title>
        <authorList>
            <person name="Cheng H."/>
            <person name="Wu Y.-H."/>
            <person name="Guo L.-L."/>
            <person name="Xu X.-W."/>
        </authorList>
    </citation>
    <scope>NUCLEOTIDE SEQUENCE [LARGE SCALE GENOMIC DNA]</scope>
    <source>
        <strain evidence="4 6">72</strain>
    </source>
</reference>
<dbReference type="Gene3D" id="3.40.50.360">
    <property type="match status" value="1"/>
</dbReference>
<dbReference type="InterPro" id="IPR051545">
    <property type="entry name" value="NAD(P)H_dehydrogenase_qn"/>
</dbReference>
<dbReference type="GO" id="GO:0005829">
    <property type="term" value="C:cytosol"/>
    <property type="evidence" value="ECO:0007669"/>
    <property type="project" value="TreeGrafter"/>
</dbReference>
<evidence type="ECO:0000259" key="3">
    <source>
        <dbReference type="Pfam" id="PF02525"/>
    </source>
</evidence>
<evidence type="ECO:0000256" key="2">
    <source>
        <dbReference type="ARBA" id="ARBA00023002"/>
    </source>
</evidence>
<evidence type="ECO:0000256" key="1">
    <source>
        <dbReference type="ARBA" id="ARBA00006252"/>
    </source>
</evidence>
<dbReference type="Proteomes" id="UP000321621">
    <property type="component" value="Unassembled WGS sequence"/>
</dbReference>
<dbReference type="PANTHER" id="PTHR10204">
    <property type="entry name" value="NAD P H OXIDOREDUCTASE-RELATED"/>
    <property type="match status" value="1"/>
</dbReference>
<dbReference type="SUPFAM" id="SSF52218">
    <property type="entry name" value="Flavoproteins"/>
    <property type="match status" value="1"/>
</dbReference>
<protein>
    <submittedName>
        <fullName evidence="4">Flavodoxin family protein</fullName>
    </submittedName>
    <submittedName>
        <fullName evidence="5">NAD(P)H-dependent oxidoreductase</fullName>
    </submittedName>
</protein>
<comment type="similarity">
    <text evidence="1">Belongs to the NAD(P)H dehydrogenase (quinone) family.</text>
</comment>
<gene>
    <name evidence="4" type="ORF">D2V05_13900</name>
    <name evidence="5" type="ORF">FQ017_13770</name>
</gene>
<dbReference type="Pfam" id="PF02525">
    <property type="entry name" value="Flavodoxin_2"/>
    <property type="match status" value="1"/>
</dbReference>
<evidence type="ECO:0000313" key="4">
    <source>
        <dbReference type="EMBL" id="RIV43269.1"/>
    </source>
</evidence>
<dbReference type="OrthoDB" id="652200at2"/>
<keyword evidence="7" id="KW-1185">Reference proteome</keyword>
<dbReference type="Proteomes" id="UP000266691">
    <property type="component" value="Unassembled WGS sequence"/>
</dbReference>
<name>A0A3A1NF52_9FLAO</name>
<comment type="caution">
    <text evidence="4">The sequence shown here is derived from an EMBL/GenBank/DDBJ whole genome shotgun (WGS) entry which is preliminary data.</text>
</comment>
<feature type="domain" description="Flavodoxin-like fold" evidence="3">
    <location>
        <begin position="1"/>
        <end position="176"/>
    </location>
</feature>
<dbReference type="PANTHER" id="PTHR10204:SF34">
    <property type="entry name" value="NAD(P)H DEHYDROGENASE [QUINONE] 1 ISOFORM 1"/>
    <property type="match status" value="1"/>
</dbReference>
<dbReference type="GO" id="GO:0003955">
    <property type="term" value="F:NAD(P)H dehydrogenase (quinone) activity"/>
    <property type="evidence" value="ECO:0007669"/>
    <property type="project" value="TreeGrafter"/>
</dbReference>
<sequence length="192" mass="22403">MKIFVLLGHPDSSSFNGQIVDAYSTNAQKKGHEVRIQKLGEMQFDSILWKGYKVVQDLEPDLKKAQENIVWCNKWVVVYPIWWGAVPALLKGFFDRTLYSGFAYKYHEKDPLWDKLLKGRSGEIITTCDAPKYWIRWMYGNSDLKSVKRATMQFCGISPVKVTRISRMKYLNETQRQRWISKIINQIPSTTS</sequence>
<proteinExistence type="inferred from homology"/>
<evidence type="ECO:0000313" key="5">
    <source>
        <dbReference type="EMBL" id="TXJ92494.1"/>
    </source>
</evidence>